<dbReference type="AlphaFoldDB" id="A0A5B7CFX5"/>
<protein>
    <submittedName>
        <fullName evidence="1">Uncharacterized protein</fullName>
    </submittedName>
</protein>
<gene>
    <name evidence="1" type="ORF">E2C01_000921</name>
</gene>
<keyword evidence="2" id="KW-1185">Reference proteome</keyword>
<reference evidence="1 2" key="1">
    <citation type="submission" date="2019-05" db="EMBL/GenBank/DDBJ databases">
        <title>Another draft genome of Portunus trituberculatus and its Hox gene families provides insights of decapod evolution.</title>
        <authorList>
            <person name="Jeong J.-H."/>
            <person name="Song I."/>
            <person name="Kim S."/>
            <person name="Choi T."/>
            <person name="Kim D."/>
            <person name="Ryu S."/>
            <person name="Kim W."/>
        </authorList>
    </citation>
    <scope>NUCLEOTIDE SEQUENCE [LARGE SCALE GENOMIC DNA]</scope>
    <source>
        <tissue evidence="1">Muscle</tissue>
    </source>
</reference>
<name>A0A5B7CFX5_PORTR</name>
<sequence length="69" mass="7445">MMPSPPPVSHMINNFPSNWAPRLPRISKLKRASTLHAVAVPNVMPPPSPVTVASSCVASQHQSAMNYLV</sequence>
<dbReference type="Proteomes" id="UP000324222">
    <property type="component" value="Unassembled WGS sequence"/>
</dbReference>
<proteinExistence type="predicted"/>
<dbReference type="EMBL" id="VSRR010000025">
    <property type="protein sequence ID" value="MPC08337.1"/>
    <property type="molecule type" value="Genomic_DNA"/>
</dbReference>
<evidence type="ECO:0000313" key="1">
    <source>
        <dbReference type="EMBL" id="MPC08337.1"/>
    </source>
</evidence>
<accession>A0A5B7CFX5</accession>
<comment type="caution">
    <text evidence="1">The sequence shown here is derived from an EMBL/GenBank/DDBJ whole genome shotgun (WGS) entry which is preliminary data.</text>
</comment>
<organism evidence="1 2">
    <name type="scientific">Portunus trituberculatus</name>
    <name type="common">Swimming crab</name>
    <name type="synonym">Neptunus trituberculatus</name>
    <dbReference type="NCBI Taxonomy" id="210409"/>
    <lineage>
        <taxon>Eukaryota</taxon>
        <taxon>Metazoa</taxon>
        <taxon>Ecdysozoa</taxon>
        <taxon>Arthropoda</taxon>
        <taxon>Crustacea</taxon>
        <taxon>Multicrustacea</taxon>
        <taxon>Malacostraca</taxon>
        <taxon>Eumalacostraca</taxon>
        <taxon>Eucarida</taxon>
        <taxon>Decapoda</taxon>
        <taxon>Pleocyemata</taxon>
        <taxon>Brachyura</taxon>
        <taxon>Eubrachyura</taxon>
        <taxon>Portunoidea</taxon>
        <taxon>Portunidae</taxon>
        <taxon>Portuninae</taxon>
        <taxon>Portunus</taxon>
    </lineage>
</organism>
<evidence type="ECO:0000313" key="2">
    <source>
        <dbReference type="Proteomes" id="UP000324222"/>
    </source>
</evidence>